<feature type="transmembrane region" description="Helical" evidence="1">
    <location>
        <begin position="869"/>
        <end position="888"/>
    </location>
</feature>
<feature type="transmembrane region" description="Helical" evidence="1">
    <location>
        <begin position="531"/>
        <end position="550"/>
    </location>
</feature>
<dbReference type="PANTHER" id="PTHR32063:SF0">
    <property type="entry name" value="SWARMING MOTILITY PROTEIN SWRC"/>
    <property type="match status" value="1"/>
</dbReference>
<dbReference type="Gene3D" id="3.30.70.1320">
    <property type="entry name" value="Multidrug efflux transporter AcrB pore domain like"/>
    <property type="match status" value="1"/>
</dbReference>
<feature type="transmembrane region" description="Helical" evidence="1">
    <location>
        <begin position="895"/>
        <end position="915"/>
    </location>
</feature>
<feature type="transmembrane region" description="Helical" evidence="1">
    <location>
        <begin position="967"/>
        <end position="986"/>
    </location>
</feature>
<evidence type="ECO:0000256" key="1">
    <source>
        <dbReference type="SAM" id="Phobius"/>
    </source>
</evidence>
<feature type="transmembrane region" description="Helical" evidence="1">
    <location>
        <begin position="433"/>
        <end position="454"/>
    </location>
</feature>
<gene>
    <name evidence="2" type="ORF">COW11_05595</name>
</gene>
<dbReference type="Gene3D" id="3.30.70.1430">
    <property type="entry name" value="Multidrug efflux transporter AcrB pore domain"/>
    <property type="match status" value="2"/>
</dbReference>
<sequence>MSSLPEFGVKRPVTNLMIFLGIIIVAFYSLTKLGIDMMPEIEPPAITVISSYPGASSEDVEIKVTEPLENQLATTPGIEKLTSRSIEGISLITLKFKWGTNLDEASNDIRDRIELTKRFLPDIPNEMDNPFIFKFNTASTPIIFMGVTAQQNYPDLYDIIDKRVGDSLRQLPGVGTVQIFGGLQRQINIIINRQRLEGYGLSVLDIDKALKQENVTQPLGSIKSGLTDYLVRLPGEFATPDDINLIIIGTRDGKYVYLKDVARVEDSFKEELMKIRFNRQPSLLLMAQKQTGTNTVEVATMIKNRLKQVEKTLPADVNMYIIFDTSKDIVSALQSLKSTVWIGIFLVILVVWFFLRRLSSSIIIALTIPFSLLVAFIYLFLSGKTINVISLSSLAIAAGMVVDNAIVVVDNISRHIEKGKSPKEASMSGASEIFLAIGASTMTTVMVFLPMFFITGVVGIMFGELAVIVTVTLIASLFTATTFTPMLCSKMLKPGRVISKTGFYRLSEKMFAGWEDFYSKALRFCLRHKKIVIITFTAAFIVSLLLTRFIGHEFIPEEDSGDIRVTVELALGTRLEETDKVAKRIEDIFQKYVPEAKFIYVRSGETSGQGRVMGGAAGKHVVRSGAKLLPKVERKRSVKEVGQVVRAQIQKIPGVMKIDVATGNPIGSMITGLGGKAIQVEIIGHSFLETGAFAVKVKRIIESTPGAVDASISRDISRPELRIKVDRQKAALLGLTMNTVASTINTYIEGSTATKYREKGETYDINVRLEEASRSKIEDVENMSIVSPVTGKQVRLSNFAKVYEAAGPVEIERQNRERVLRVECNVYGRSAGKIKDDIKKELDKLTMPADIMINFGGEAEEQQKAFRDLTLLLLLGIMLVYMVMAAQFESLLDPFIVMFAVPFTFTGVFVAFILTGTTLSLITFLGIIMLMGIVVNNAIVLISYINILRSRGLSMIEAVTTGGKERLRPVLMTTITTLAGLLPLALSRGEGSETWQPLGITMIGGLSVSTLVTLLFVPTLYAIFESRLRKRSETS</sequence>
<evidence type="ECO:0000313" key="3">
    <source>
        <dbReference type="Proteomes" id="UP000231267"/>
    </source>
</evidence>
<dbReference type="SUPFAM" id="SSF82714">
    <property type="entry name" value="Multidrug efflux transporter AcrB TolC docking domain, DN and DC subdomains"/>
    <property type="match status" value="2"/>
</dbReference>
<dbReference type="PANTHER" id="PTHR32063">
    <property type="match status" value="1"/>
</dbReference>
<feature type="transmembrane region" description="Helical" evidence="1">
    <location>
        <begin position="998"/>
        <end position="1024"/>
    </location>
</feature>
<comment type="caution">
    <text evidence="2">The sequence shown here is derived from an EMBL/GenBank/DDBJ whole genome shotgun (WGS) entry which is preliminary data.</text>
</comment>
<dbReference type="Gene3D" id="1.20.1640.10">
    <property type="entry name" value="Multidrug efflux transporter AcrB transmembrane domain"/>
    <property type="match status" value="2"/>
</dbReference>
<dbReference type="Gene3D" id="3.30.2090.10">
    <property type="entry name" value="Multidrug efflux transporter AcrB TolC docking domain, DN and DC subdomains"/>
    <property type="match status" value="2"/>
</dbReference>
<protein>
    <submittedName>
        <fullName evidence="2">AcrB/AcrD/AcrF family protein</fullName>
    </submittedName>
</protein>
<keyword evidence="1" id="KW-0812">Transmembrane</keyword>
<dbReference type="InterPro" id="IPR001036">
    <property type="entry name" value="Acrflvin-R"/>
</dbReference>
<feature type="transmembrane region" description="Helical" evidence="1">
    <location>
        <begin position="921"/>
        <end position="947"/>
    </location>
</feature>
<dbReference type="AlphaFoldDB" id="A0A2J0LDS1"/>
<name>A0A2J0LDS1_9BACT</name>
<dbReference type="EMBL" id="PFGP01000125">
    <property type="protein sequence ID" value="PIW66002.1"/>
    <property type="molecule type" value="Genomic_DNA"/>
</dbReference>
<dbReference type="PRINTS" id="PR00702">
    <property type="entry name" value="ACRIFLAVINRP"/>
</dbReference>
<dbReference type="GO" id="GO:0005886">
    <property type="term" value="C:plasma membrane"/>
    <property type="evidence" value="ECO:0007669"/>
    <property type="project" value="TreeGrafter"/>
</dbReference>
<feature type="transmembrane region" description="Helical" evidence="1">
    <location>
        <begin position="12"/>
        <end position="30"/>
    </location>
</feature>
<keyword evidence="1" id="KW-0472">Membrane</keyword>
<dbReference type="Gene3D" id="3.30.70.1440">
    <property type="entry name" value="Multidrug efflux transporter AcrB pore domain"/>
    <property type="match status" value="1"/>
</dbReference>
<proteinExistence type="predicted"/>
<keyword evidence="1" id="KW-1133">Transmembrane helix</keyword>
<dbReference type="Pfam" id="PF00873">
    <property type="entry name" value="ACR_tran"/>
    <property type="match status" value="1"/>
</dbReference>
<organism evidence="2 3">
    <name type="scientific">Candidatus Taenaricola geysiri</name>
    <dbReference type="NCBI Taxonomy" id="1974752"/>
    <lineage>
        <taxon>Bacteria</taxon>
        <taxon>Pseudomonadati</taxon>
        <taxon>Candidatus Omnitrophota</taxon>
        <taxon>Candidatus Taenaricola</taxon>
    </lineage>
</organism>
<dbReference type="SUPFAM" id="SSF82866">
    <property type="entry name" value="Multidrug efflux transporter AcrB transmembrane domain"/>
    <property type="match status" value="2"/>
</dbReference>
<feature type="transmembrane region" description="Helical" evidence="1">
    <location>
        <begin position="362"/>
        <end position="381"/>
    </location>
</feature>
<evidence type="ECO:0000313" key="2">
    <source>
        <dbReference type="EMBL" id="PIW66002.1"/>
    </source>
</evidence>
<dbReference type="SUPFAM" id="SSF82693">
    <property type="entry name" value="Multidrug efflux transporter AcrB pore domain, PN1, PN2, PC1 and PC2 subdomains"/>
    <property type="match status" value="3"/>
</dbReference>
<feature type="transmembrane region" description="Helical" evidence="1">
    <location>
        <begin position="387"/>
        <end position="412"/>
    </location>
</feature>
<accession>A0A2J0LDS1</accession>
<reference evidence="2 3" key="1">
    <citation type="submission" date="2017-09" db="EMBL/GenBank/DDBJ databases">
        <title>Depth-based differentiation of microbial function through sediment-hosted aquifers and enrichment of novel symbionts in the deep terrestrial subsurface.</title>
        <authorList>
            <person name="Probst A.J."/>
            <person name="Ladd B."/>
            <person name="Jarett J.K."/>
            <person name="Geller-Mcgrath D.E."/>
            <person name="Sieber C.M."/>
            <person name="Emerson J.B."/>
            <person name="Anantharaman K."/>
            <person name="Thomas B.C."/>
            <person name="Malmstrom R."/>
            <person name="Stieglmeier M."/>
            <person name="Klingl A."/>
            <person name="Woyke T."/>
            <person name="Ryan C.M."/>
            <person name="Banfield J.F."/>
        </authorList>
    </citation>
    <scope>NUCLEOTIDE SEQUENCE [LARGE SCALE GENOMIC DNA]</scope>
    <source>
        <strain evidence="2">CG12_big_fil_rev_8_21_14_0_65_43_15</strain>
    </source>
</reference>
<feature type="transmembrane region" description="Helical" evidence="1">
    <location>
        <begin position="460"/>
        <end position="483"/>
    </location>
</feature>
<dbReference type="InterPro" id="IPR027463">
    <property type="entry name" value="AcrB_DN_DC_subdom"/>
</dbReference>
<dbReference type="GO" id="GO:0042910">
    <property type="term" value="F:xenobiotic transmembrane transporter activity"/>
    <property type="evidence" value="ECO:0007669"/>
    <property type="project" value="TreeGrafter"/>
</dbReference>
<feature type="transmembrane region" description="Helical" evidence="1">
    <location>
        <begin position="338"/>
        <end position="355"/>
    </location>
</feature>
<dbReference type="Proteomes" id="UP000231267">
    <property type="component" value="Unassembled WGS sequence"/>
</dbReference>